<dbReference type="Proteomes" id="UP000199435">
    <property type="component" value="Unassembled WGS sequence"/>
</dbReference>
<protein>
    <submittedName>
        <fullName evidence="1">Uncharacterized protein</fullName>
    </submittedName>
</protein>
<sequence length="93" mass="10375">MSNYSNATWAGMIAMGLRLFVHCTPCDKSVEIDMTRLPPEGRAIGARFRCKDCNRLGTNAVIHKSAYRAVPYQRSCPRDTAGLKPLSERTKSQ</sequence>
<gene>
    <name evidence="1" type="ORF">GA0061102_1010119</name>
</gene>
<organism evidence="1 2">
    <name type="scientific">Rhizobium miluonense</name>
    <dbReference type="NCBI Taxonomy" id="411945"/>
    <lineage>
        <taxon>Bacteria</taxon>
        <taxon>Pseudomonadati</taxon>
        <taxon>Pseudomonadota</taxon>
        <taxon>Alphaproteobacteria</taxon>
        <taxon>Hyphomicrobiales</taxon>
        <taxon>Rhizobiaceae</taxon>
        <taxon>Rhizobium/Agrobacterium group</taxon>
        <taxon>Rhizobium</taxon>
    </lineage>
</organism>
<proteinExistence type="predicted"/>
<dbReference type="AlphaFoldDB" id="A0A1C3VAY2"/>
<reference evidence="2" key="1">
    <citation type="submission" date="2016-08" db="EMBL/GenBank/DDBJ databases">
        <authorList>
            <person name="Varghese N."/>
            <person name="Submissions Spin"/>
        </authorList>
    </citation>
    <scope>NUCLEOTIDE SEQUENCE [LARGE SCALE GENOMIC DNA]</scope>
    <source>
        <strain evidence="2">HAMBI 2971</strain>
    </source>
</reference>
<dbReference type="RefSeq" id="WP_092847109.1">
    <property type="nucleotide sequence ID" value="NZ_FMAH01000010.1"/>
</dbReference>
<dbReference type="EMBL" id="FMAH01000010">
    <property type="protein sequence ID" value="SCB24838.1"/>
    <property type="molecule type" value="Genomic_DNA"/>
</dbReference>
<name>A0A1C3VAY2_9HYPH</name>
<accession>A0A1C3VAY2</accession>
<evidence type="ECO:0000313" key="2">
    <source>
        <dbReference type="Proteomes" id="UP000199435"/>
    </source>
</evidence>
<dbReference type="STRING" id="411945.GA0061102_1010119"/>
<keyword evidence="2" id="KW-1185">Reference proteome</keyword>
<dbReference type="OrthoDB" id="9970387at2"/>
<evidence type="ECO:0000313" key="1">
    <source>
        <dbReference type="EMBL" id="SCB24838.1"/>
    </source>
</evidence>